<feature type="region of interest" description="Disordered" evidence="6">
    <location>
        <begin position="711"/>
        <end position="732"/>
    </location>
</feature>
<keyword evidence="2 7" id="KW-0812">Transmembrane</keyword>
<organism evidence="9 10">
    <name type="scientific">Caenispirillum bisanense</name>
    <dbReference type="NCBI Taxonomy" id="414052"/>
    <lineage>
        <taxon>Bacteria</taxon>
        <taxon>Pseudomonadati</taxon>
        <taxon>Pseudomonadota</taxon>
        <taxon>Alphaproteobacteria</taxon>
        <taxon>Rhodospirillales</taxon>
        <taxon>Novispirillaceae</taxon>
        <taxon>Caenispirillum</taxon>
    </lineage>
</organism>
<evidence type="ECO:0000313" key="9">
    <source>
        <dbReference type="EMBL" id="SOD98915.1"/>
    </source>
</evidence>
<keyword evidence="3 7" id="KW-1133">Transmembrane helix</keyword>
<comment type="subcellular location">
    <subcellularLocation>
        <location evidence="1">Membrane</location>
    </subcellularLocation>
</comment>
<dbReference type="Gene3D" id="3.40.50.10090">
    <property type="match status" value="2"/>
</dbReference>
<keyword evidence="10" id="KW-1185">Reference proteome</keyword>
<dbReference type="OrthoDB" id="7163809at2"/>
<keyword evidence="5" id="KW-0175">Coiled coil</keyword>
<dbReference type="InterPro" id="IPR003754">
    <property type="entry name" value="4pyrrol_synth_uPrphyn_synth"/>
</dbReference>
<dbReference type="InterPro" id="IPR019133">
    <property type="entry name" value="MIC60"/>
</dbReference>
<feature type="compositionally biased region" description="Low complexity" evidence="6">
    <location>
        <begin position="721"/>
        <end position="732"/>
    </location>
</feature>
<evidence type="ECO:0000256" key="1">
    <source>
        <dbReference type="ARBA" id="ARBA00004370"/>
    </source>
</evidence>
<dbReference type="CDD" id="cd06578">
    <property type="entry name" value="HemD"/>
    <property type="match status" value="1"/>
</dbReference>
<evidence type="ECO:0000259" key="8">
    <source>
        <dbReference type="Pfam" id="PF02602"/>
    </source>
</evidence>
<feature type="domain" description="Tetrapyrrole biosynthesis uroporphyrinogen III synthase" evidence="8">
    <location>
        <begin position="14"/>
        <end position="234"/>
    </location>
</feature>
<evidence type="ECO:0000256" key="2">
    <source>
        <dbReference type="ARBA" id="ARBA00022692"/>
    </source>
</evidence>
<gene>
    <name evidence="9" type="ORF">SAMN05421508_108139</name>
</gene>
<proteinExistence type="predicted"/>
<sequence>MRVLITRPLHDARRTARLLEDRGVEAVIEPLFSISYIPAAAVALDGVQGYLVTSANGVRALAQALPADNPLTRELPVYAVGDATAETAREHDFTQVLAAEGDVTSLARLVRARVRPPGGTLVHAAGTELAGDLAGELEAAGYTVRRERLYETRAAVALSRDTQRLIATRALHAALFYSPRTARIFAELAQRADLADACRDIRAYCLSEAVAKDLGGVPFAHLRVAATPTQEALLALLDEDRAAGAYADAEGGAVMTDRPEKDAKETEDKTKAEATAAPSGPAPDPAKAGAGDASGARKAGGVGSVPPATASTGTSSATVGGGTPKPTSSSSAATASASSPSTSSAAASTPAKKSGGGGGKAIAAILVLLVLVVLVGFATLPWWRDSAPEPLKAWLPAPPQETARVAELSQQNQQLQSDVQSLRQRLEQVTAQLGDVEGRVAEAGQGGGASPELQQQVQDMQAQLQTLLSGMDPQALQSMAQAGEQAQARLDALAEELDQLRRGTADAQTVLAMQERLQEVAAIARQTASRQDTALGLMLTTAQLRQAVDQGNPFATELRTVRAIADGMSGVTIDAPVLADFADAGIPTRDMLQERFGRLGTEIIRAAAAPDDAPEWVQSTVKRLMGLVTVRRTDGEAVGDGASAVVARAASALEAGDLATAVAELKKLQGDAAVVADDWLAGAEARLAADKALADLTSESLARFAAAQRGGDAAGAGSGGAEAAQAQPQTGG</sequence>
<evidence type="ECO:0000256" key="7">
    <source>
        <dbReference type="SAM" id="Phobius"/>
    </source>
</evidence>
<reference evidence="9 10" key="1">
    <citation type="submission" date="2017-09" db="EMBL/GenBank/DDBJ databases">
        <authorList>
            <person name="Ehlers B."/>
            <person name="Leendertz F.H."/>
        </authorList>
    </citation>
    <scope>NUCLEOTIDE SEQUENCE [LARGE SCALE GENOMIC DNA]</scope>
    <source>
        <strain evidence="9 10">USBA 140</strain>
    </source>
</reference>
<dbReference type="Proteomes" id="UP000219621">
    <property type="component" value="Unassembled WGS sequence"/>
</dbReference>
<dbReference type="RefSeq" id="WP_097280539.1">
    <property type="nucleotide sequence ID" value="NZ_OCNJ01000008.1"/>
</dbReference>
<feature type="region of interest" description="Disordered" evidence="6">
    <location>
        <begin position="248"/>
        <end position="356"/>
    </location>
</feature>
<dbReference type="Pfam" id="PF02602">
    <property type="entry name" value="HEM4"/>
    <property type="match status" value="1"/>
</dbReference>
<feature type="compositionally biased region" description="Low complexity" evidence="6">
    <location>
        <begin position="304"/>
        <end position="353"/>
    </location>
</feature>
<dbReference type="AlphaFoldDB" id="A0A286GTQ0"/>
<dbReference type="SUPFAM" id="SSF69618">
    <property type="entry name" value="HemD-like"/>
    <property type="match status" value="1"/>
</dbReference>
<evidence type="ECO:0000256" key="3">
    <source>
        <dbReference type="ARBA" id="ARBA00022989"/>
    </source>
</evidence>
<feature type="coiled-coil region" evidence="5">
    <location>
        <begin position="476"/>
        <end position="503"/>
    </location>
</feature>
<name>A0A286GTQ0_9PROT</name>
<dbReference type="PANTHER" id="PTHR15415:SF7">
    <property type="entry name" value="MICOS COMPLEX SUBUNIT MIC60"/>
    <property type="match status" value="1"/>
</dbReference>
<evidence type="ECO:0000256" key="5">
    <source>
        <dbReference type="SAM" id="Coils"/>
    </source>
</evidence>
<protein>
    <submittedName>
        <fullName evidence="9">Uroporphyrinogen-III synthase</fullName>
    </submittedName>
</protein>
<evidence type="ECO:0000256" key="4">
    <source>
        <dbReference type="ARBA" id="ARBA00023136"/>
    </source>
</evidence>
<dbReference type="GO" id="GO:0033014">
    <property type="term" value="P:tetrapyrrole biosynthetic process"/>
    <property type="evidence" value="ECO:0007669"/>
    <property type="project" value="InterPro"/>
</dbReference>
<accession>A0A286GTQ0</accession>
<dbReference type="GO" id="GO:0016020">
    <property type="term" value="C:membrane"/>
    <property type="evidence" value="ECO:0007669"/>
    <property type="project" value="UniProtKB-SubCell"/>
</dbReference>
<keyword evidence="4 7" id="KW-0472">Membrane</keyword>
<dbReference type="EMBL" id="OCNJ01000008">
    <property type="protein sequence ID" value="SOD98915.1"/>
    <property type="molecule type" value="Genomic_DNA"/>
</dbReference>
<dbReference type="InterPro" id="IPR036108">
    <property type="entry name" value="4pyrrol_syn_uPrphyn_synt_sf"/>
</dbReference>
<dbReference type="Pfam" id="PF09731">
    <property type="entry name" value="Mitofilin"/>
    <property type="match status" value="1"/>
</dbReference>
<dbReference type="PANTHER" id="PTHR15415">
    <property type="entry name" value="MITOFILIN"/>
    <property type="match status" value="1"/>
</dbReference>
<feature type="compositionally biased region" description="Basic and acidic residues" evidence="6">
    <location>
        <begin position="257"/>
        <end position="272"/>
    </location>
</feature>
<feature type="transmembrane region" description="Helical" evidence="7">
    <location>
        <begin position="361"/>
        <end position="383"/>
    </location>
</feature>
<evidence type="ECO:0000313" key="10">
    <source>
        <dbReference type="Proteomes" id="UP000219621"/>
    </source>
</evidence>
<feature type="compositionally biased region" description="Low complexity" evidence="6">
    <location>
        <begin position="273"/>
        <end position="297"/>
    </location>
</feature>
<dbReference type="GO" id="GO:0004852">
    <property type="term" value="F:uroporphyrinogen-III synthase activity"/>
    <property type="evidence" value="ECO:0007669"/>
    <property type="project" value="InterPro"/>
</dbReference>
<feature type="coiled-coil region" evidence="5">
    <location>
        <begin position="405"/>
        <end position="439"/>
    </location>
</feature>
<evidence type="ECO:0000256" key="6">
    <source>
        <dbReference type="SAM" id="MobiDB-lite"/>
    </source>
</evidence>